<dbReference type="EMBL" id="UZAH01025638">
    <property type="protein sequence ID" value="VDO67744.1"/>
    <property type="molecule type" value="Genomic_DNA"/>
</dbReference>
<dbReference type="AlphaFoldDB" id="A0A183FHN4"/>
<dbReference type="WBParaSite" id="HPBE_0000630701-mRNA-1">
    <property type="protein sequence ID" value="HPBE_0000630701-mRNA-1"/>
    <property type="gene ID" value="HPBE_0000630701"/>
</dbReference>
<evidence type="ECO:0000313" key="2">
    <source>
        <dbReference type="Proteomes" id="UP000050761"/>
    </source>
</evidence>
<name>A0A183FHN4_HELPZ</name>
<reference evidence="3" key="2">
    <citation type="submission" date="2019-09" db="UniProtKB">
        <authorList>
            <consortium name="WormBaseParasite"/>
        </authorList>
    </citation>
    <scope>IDENTIFICATION</scope>
</reference>
<evidence type="ECO:0000313" key="1">
    <source>
        <dbReference type="EMBL" id="VDO67744.1"/>
    </source>
</evidence>
<accession>A0A183FHN4</accession>
<keyword evidence="2" id="KW-1185">Reference proteome</keyword>
<reference evidence="1 2" key="1">
    <citation type="submission" date="2018-11" db="EMBL/GenBank/DDBJ databases">
        <authorList>
            <consortium name="Pathogen Informatics"/>
        </authorList>
    </citation>
    <scope>NUCLEOTIDE SEQUENCE [LARGE SCALE GENOMIC DNA]</scope>
</reference>
<protein>
    <submittedName>
        <fullName evidence="3">SAWADEE domain-containing protein</fullName>
    </submittedName>
</protein>
<proteinExistence type="predicted"/>
<dbReference type="Proteomes" id="UP000050761">
    <property type="component" value="Unassembled WGS sequence"/>
</dbReference>
<gene>
    <name evidence="1" type="ORF">HPBE_LOCUS6308</name>
</gene>
<accession>A0A3P7Y9G4</accession>
<organism evidence="2 3">
    <name type="scientific">Heligmosomoides polygyrus</name>
    <name type="common">Parasitic roundworm</name>
    <dbReference type="NCBI Taxonomy" id="6339"/>
    <lineage>
        <taxon>Eukaryota</taxon>
        <taxon>Metazoa</taxon>
        <taxon>Ecdysozoa</taxon>
        <taxon>Nematoda</taxon>
        <taxon>Chromadorea</taxon>
        <taxon>Rhabditida</taxon>
        <taxon>Rhabditina</taxon>
        <taxon>Rhabditomorpha</taxon>
        <taxon>Strongyloidea</taxon>
        <taxon>Heligmosomidae</taxon>
        <taxon>Heligmosomoides</taxon>
    </lineage>
</organism>
<evidence type="ECO:0000313" key="3">
    <source>
        <dbReference type="WBParaSite" id="HPBE_0000630701-mRNA-1"/>
    </source>
</evidence>
<sequence length="137" mass="15813">MALKSFGDMESPCPFLHVDDDVVIEWIDLGRESTIQLSKDSDVLSRNALSEQGFSLETEAVHYSIGMTRETDEFKNVLDDDSSGDSLKETLRKGRRYVILGRTRVSQSRFLVVTVEALRDEHFFERRSHFIEKPFHD</sequence>